<evidence type="ECO:0000256" key="5">
    <source>
        <dbReference type="ARBA" id="ARBA00023136"/>
    </source>
</evidence>
<sequence length="212" mass="24526">MLADTEEVALTFEQSTHGSGNAVQTTRIRHPIASIFHLFFKSMAIFLYLFSTLFYSNFITIFVVLIIFLSMDFWTVKNITGRLLVGLRWWNHIDENGQSKWIFENRKTNQNNMSVLESTTEVTIFWLALMIADLVWITFFLVSLLTFSFKWMTIIIVALILNGSNTYGFLKCKYGSEQNIQSIATNFFGRQMIRSVFEKFSSSNQQNQAGQS</sequence>
<dbReference type="GO" id="GO:0009306">
    <property type="term" value="P:protein secretion"/>
    <property type="evidence" value="ECO:0007669"/>
    <property type="project" value="TreeGrafter"/>
</dbReference>
<proteinExistence type="inferred from homology"/>
<comment type="caution">
    <text evidence="7">The sequence shown here is derived from an EMBL/GenBank/DDBJ whole genome shotgun (WGS) entry which is preliminary data.</text>
</comment>
<evidence type="ECO:0000256" key="4">
    <source>
        <dbReference type="ARBA" id="ARBA00022989"/>
    </source>
</evidence>
<dbReference type="GO" id="GO:0016192">
    <property type="term" value="P:vesicle-mediated transport"/>
    <property type="evidence" value="ECO:0007669"/>
    <property type="project" value="TreeGrafter"/>
</dbReference>
<dbReference type="GO" id="GO:0000139">
    <property type="term" value="C:Golgi membrane"/>
    <property type="evidence" value="ECO:0007669"/>
    <property type="project" value="TreeGrafter"/>
</dbReference>
<dbReference type="AlphaFoldDB" id="A0A3M7RNI7"/>
<dbReference type="EMBL" id="REGN01003020">
    <property type="protein sequence ID" value="RNA24907.1"/>
    <property type="molecule type" value="Genomic_DNA"/>
</dbReference>
<name>A0A3M7RNI7_BRAPC</name>
<feature type="transmembrane region" description="Helical" evidence="6">
    <location>
        <begin position="123"/>
        <end position="145"/>
    </location>
</feature>
<keyword evidence="3 6" id="KW-0812">Transmembrane</keyword>
<evidence type="ECO:0000256" key="3">
    <source>
        <dbReference type="ARBA" id="ARBA00022692"/>
    </source>
</evidence>
<keyword evidence="8" id="KW-1185">Reference proteome</keyword>
<feature type="transmembrane region" description="Helical" evidence="6">
    <location>
        <begin position="151"/>
        <end position="170"/>
    </location>
</feature>
<evidence type="ECO:0000256" key="6">
    <source>
        <dbReference type="RuleBase" id="RU361206"/>
    </source>
</evidence>
<dbReference type="InterPro" id="IPR008564">
    <property type="entry name" value="TVP23-like"/>
</dbReference>
<keyword evidence="5 6" id="KW-0472">Membrane</keyword>
<comment type="subcellular location">
    <subcellularLocation>
        <location evidence="1 6">Membrane</location>
        <topology evidence="1 6">Multi-pass membrane protein</topology>
    </subcellularLocation>
</comment>
<dbReference type="OrthoDB" id="2151161at2759"/>
<dbReference type="Pfam" id="PF05832">
    <property type="entry name" value="DUF846"/>
    <property type="match status" value="1"/>
</dbReference>
<comment type="similarity">
    <text evidence="2 6">Belongs to the TVP23 family.</text>
</comment>
<dbReference type="STRING" id="10195.A0A3M7RNI7"/>
<dbReference type="PANTHER" id="PTHR13019">
    <property type="entry name" value="GOLGI APPARATUS MEMBRANE PROTEIN TVP23"/>
    <property type="match status" value="1"/>
</dbReference>
<evidence type="ECO:0000313" key="8">
    <source>
        <dbReference type="Proteomes" id="UP000276133"/>
    </source>
</evidence>
<dbReference type="Proteomes" id="UP000276133">
    <property type="component" value="Unassembled WGS sequence"/>
</dbReference>
<accession>A0A3M7RNI7</accession>
<feature type="transmembrane region" description="Helical" evidence="6">
    <location>
        <begin position="45"/>
        <end position="69"/>
    </location>
</feature>
<reference evidence="7 8" key="1">
    <citation type="journal article" date="2018" name="Sci. Rep.">
        <title>Genomic signatures of local adaptation to the degree of environmental predictability in rotifers.</title>
        <authorList>
            <person name="Franch-Gras L."/>
            <person name="Hahn C."/>
            <person name="Garcia-Roger E.M."/>
            <person name="Carmona M.J."/>
            <person name="Serra M."/>
            <person name="Gomez A."/>
        </authorList>
    </citation>
    <scope>NUCLEOTIDE SEQUENCE [LARGE SCALE GENOMIC DNA]</scope>
    <source>
        <strain evidence="7">HYR1</strain>
    </source>
</reference>
<keyword evidence="4 6" id="KW-1133">Transmembrane helix</keyword>
<evidence type="ECO:0000256" key="1">
    <source>
        <dbReference type="ARBA" id="ARBA00004141"/>
    </source>
</evidence>
<organism evidence="7 8">
    <name type="scientific">Brachionus plicatilis</name>
    <name type="common">Marine rotifer</name>
    <name type="synonym">Brachionus muelleri</name>
    <dbReference type="NCBI Taxonomy" id="10195"/>
    <lineage>
        <taxon>Eukaryota</taxon>
        <taxon>Metazoa</taxon>
        <taxon>Spiralia</taxon>
        <taxon>Gnathifera</taxon>
        <taxon>Rotifera</taxon>
        <taxon>Eurotatoria</taxon>
        <taxon>Monogononta</taxon>
        <taxon>Pseudotrocha</taxon>
        <taxon>Ploima</taxon>
        <taxon>Brachionidae</taxon>
        <taxon>Brachionus</taxon>
    </lineage>
</organism>
<gene>
    <name evidence="7" type="ORF">BpHYR1_009173</name>
</gene>
<dbReference type="PANTHER" id="PTHR13019:SF25">
    <property type="entry name" value="GOLGI APPARATUS MEMBRANE PROTEIN TVP23 HOMOLOG"/>
    <property type="match status" value="1"/>
</dbReference>
<protein>
    <recommendedName>
        <fullName evidence="6">Golgi apparatus membrane protein TVP23 homolog</fullName>
    </recommendedName>
</protein>
<evidence type="ECO:0000256" key="2">
    <source>
        <dbReference type="ARBA" id="ARBA00005467"/>
    </source>
</evidence>
<evidence type="ECO:0000313" key="7">
    <source>
        <dbReference type="EMBL" id="RNA24907.1"/>
    </source>
</evidence>